<evidence type="ECO:0000313" key="2">
    <source>
        <dbReference type="EMBL" id="TDW61385.1"/>
    </source>
</evidence>
<evidence type="ECO:0000313" key="1">
    <source>
        <dbReference type="EMBL" id="OYD25421.1"/>
    </source>
</evidence>
<dbReference type="RefSeq" id="WP_094277252.1">
    <property type="nucleotide sequence ID" value="NZ_NQJF01000003.1"/>
</dbReference>
<dbReference type="Proteomes" id="UP000243640">
    <property type="component" value="Unassembled WGS sequence"/>
</dbReference>
<evidence type="ECO:0000313" key="3">
    <source>
        <dbReference type="Proteomes" id="UP000243640"/>
    </source>
</evidence>
<evidence type="ECO:0000313" key="4">
    <source>
        <dbReference type="Proteomes" id="UP000295058"/>
    </source>
</evidence>
<gene>
    <name evidence="1" type="ORF">B6S09_04165</name>
    <name evidence="2" type="ORF">LY04_00923</name>
</gene>
<reference evidence="2 4" key="2">
    <citation type="submission" date="2019-03" db="EMBL/GenBank/DDBJ databases">
        <title>Genomic Encyclopedia of Archaeal and Bacterial Type Strains, Phase II (KMG-II): from individual species to whole genera.</title>
        <authorList>
            <person name="Goeker M."/>
        </authorList>
    </citation>
    <scope>NUCLEOTIDE SEQUENCE [LARGE SCALE GENOMIC DNA]</scope>
    <source>
        <strain evidence="2 4">DSM 15594</strain>
    </source>
</reference>
<organism evidence="1 3">
    <name type="scientific">Oceanimonas baumannii</name>
    <dbReference type="NCBI Taxonomy" id="129578"/>
    <lineage>
        <taxon>Bacteria</taxon>
        <taxon>Pseudomonadati</taxon>
        <taxon>Pseudomonadota</taxon>
        <taxon>Gammaproteobacteria</taxon>
        <taxon>Aeromonadales</taxon>
        <taxon>Aeromonadaceae</taxon>
        <taxon>Oceanimonas</taxon>
    </lineage>
</organism>
<name>A0A235CLF8_9GAMM</name>
<proteinExistence type="predicted"/>
<keyword evidence="4" id="KW-1185">Reference proteome</keyword>
<accession>A0A235CLF8</accession>
<dbReference type="EMBL" id="NQJF01000003">
    <property type="protein sequence ID" value="OYD25421.1"/>
    <property type="molecule type" value="Genomic_DNA"/>
</dbReference>
<protein>
    <submittedName>
        <fullName evidence="1">Uncharacterized protein</fullName>
    </submittedName>
</protein>
<dbReference type="AlphaFoldDB" id="A0A235CLF8"/>
<dbReference type="EMBL" id="SODO01000002">
    <property type="protein sequence ID" value="TDW61385.1"/>
    <property type="molecule type" value="Genomic_DNA"/>
</dbReference>
<dbReference type="Proteomes" id="UP000295058">
    <property type="component" value="Unassembled WGS sequence"/>
</dbReference>
<dbReference type="OrthoDB" id="9882929at2"/>
<comment type="caution">
    <text evidence="1">The sequence shown here is derived from an EMBL/GenBank/DDBJ whole genome shotgun (WGS) entry which is preliminary data.</text>
</comment>
<sequence>MSTPSKQRIAENEESVHSMALGVTALGDLLSSLDPSAGMSDKTIRSLGYLIQEVGKSMTQKLDENNRLDLEESMKKLRGSHEH</sequence>
<reference evidence="1 3" key="1">
    <citation type="submission" date="2017-08" db="EMBL/GenBank/DDBJ databases">
        <title>Draft Genome Sequence of the Marine Bacterium Oceanimonas baumannii ATCC 700832.</title>
        <authorList>
            <person name="Mcclelland W.D."/>
            <person name="Brennan M.A."/>
            <person name="Trachtenberg A.M."/>
            <person name="Maclea K.S."/>
        </authorList>
    </citation>
    <scope>NUCLEOTIDE SEQUENCE [LARGE SCALE GENOMIC DNA]</scope>
    <source>
        <strain evidence="1 3">ATCC 700832</strain>
    </source>
</reference>